<feature type="domain" description="PiggyBac transposable element-derived protein" evidence="2">
    <location>
        <begin position="3"/>
        <end position="213"/>
    </location>
</feature>
<dbReference type="Proteomes" id="UP000821866">
    <property type="component" value="Chromosome 1"/>
</dbReference>
<proteinExistence type="predicted"/>
<dbReference type="InterPro" id="IPR029526">
    <property type="entry name" value="PGBD"/>
</dbReference>
<evidence type="ECO:0000256" key="1">
    <source>
        <dbReference type="SAM" id="MobiDB-lite"/>
    </source>
</evidence>
<dbReference type="AlphaFoldDB" id="A0A9J6FAE8"/>
<evidence type="ECO:0000313" key="4">
    <source>
        <dbReference type="Proteomes" id="UP000821866"/>
    </source>
</evidence>
<dbReference type="PANTHER" id="PTHR47272">
    <property type="entry name" value="DDE_TNP_1_7 DOMAIN-CONTAINING PROTEIN"/>
    <property type="match status" value="1"/>
</dbReference>
<feature type="region of interest" description="Disordered" evidence="1">
    <location>
        <begin position="306"/>
        <end position="351"/>
    </location>
</feature>
<evidence type="ECO:0000313" key="3">
    <source>
        <dbReference type="EMBL" id="KAH8042576.1"/>
    </source>
</evidence>
<accession>A0A9J6FAE8</accession>
<dbReference type="Pfam" id="PF13843">
    <property type="entry name" value="DDE_Tnp_1_7"/>
    <property type="match status" value="1"/>
</dbReference>
<protein>
    <recommendedName>
        <fullName evidence="2">PiggyBac transposable element-derived protein domain-containing protein</fullName>
    </recommendedName>
</protein>
<dbReference type="EMBL" id="JABSTU010000001">
    <property type="protein sequence ID" value="KAH8042576.1"/>
    <property type="molecule type" value="Genomic_DNA"/>
</dbReference>
<feature type="region of interest" description="Disordered" evidence="1">
    <location>
        <begin position="246"/>
        <end position="269"/>
    </location>
</feature>
<dbReference type="VEuPathDB" id="VectorBase:LOC119181169"/>
<name>A0A9J6FAE8_RHIMP</name>
<evidence type="ECO:0000259" key="2">
    <source>
        <dbReference type="Pfam" id="PF13843"/>
    </source>
</evidence>
<reference evidence="3" key="2">
    <citation type="submission" date="2021-09" db="EMBL/GenBank/DDBJ databases">
        <authorList>
            <person name="Jia N."/>
            <person name="Wang J."/>
            <person name="Shi W."/>
            <person name="Du L."/>
            <person name="Sun Y."/>
            <person name="Zhan W."/>
            <person name="Jiang J."/>
            <person name="Wang Q."/>
            <person name="Zhang B."/>
            <person name="Ji P."/>
            <person name="Sakyi L.B."/>
            <person name="Cui X."/>
            <person name="Yuan T."/>
            <person name="Jiang B."/>
            <person name="Yang W."/>
            <person name="Lam T.T.-Y."/>
            <person name="Chang Q."/>
            <person name="Ding S."/>
            <person name="Wang X."/>
            <person name="Zhu J."/>
            <person name="Ruan X."/>
            <person name="Zhao L."/>
            <person name="Wei J."/>
            <person name="Que T."/>
            <person name="Du C."/>
            <person name="Cheng J."/>
            <person name="Dai P."/>
            <person name="Han X."/>
            <person name="Huang E."/>
            <person name="Gao Y."/>
            <person name="Liu J."/>
            <person name="Shao H."/>
            <person name="Ye R."/>
            <person name="Li L."/>
            <person name="Wei W."/>
            <person name="Wang X."/>
            <person name="Wang C."/>
            <person name="Huo Q."/>
            <person name="Li W."/>
            <person name="Guo W."/>
            <person name="Chen H."/>
            <person name="Chen S."/>
            <person name="Zhou L."/>
            <person name="Zhou L."/>
            <person name="Ni X."/>
            <person name="Tian J."/>
            <person name="Zhou Y."/>
            <person name="Sheng Y."/>
            <person name="Liu T."/>
            <person name="Pan Y."/>
            <person name="Xia L."/>
            <person name="Li J."/>
            <person name="Zhao F."/>
            <person name="Cao W."/>
        </authorList>
    </citation>
    <scope>NUCLEOTIDE SEQUENCE</scope>
    <source>
        <strain evidence="3">Rmic-2018</strain>
        <tissue evidence="3">Larvae</tissue>
    </source>
</reference>
<gene>
    <name evidence="3" type="ORF">HPB51_024629</name>
</gene>
<keyword evidence="4" id="KW-1185">Reference proteome</keyword>
<reference evidence="3" key="1">
    <citation type="journal article" date="2020" name="Cell">
        <title>Large-Scale Comparative Analyses of Tick Genomes Elucidate Their Genetic Diversity and Vector Capacities.</title>
        <authorList>
            <consortium name="Tick Genome and Microbiome Consortium (TIGMIC)"/>
            <person name="Jia N."/>
            <person name="Wang J."/>
            <person name="Shi W."/>
            <person name="Du L."/>
            <person name="Sun Y."/>
            <person name="Zhan W."/>
            <person name="Jiang J.F."/>
            <person name="Wang Q."/>
            <person name="Zhang B."/>
            <person name="Ji P."/>
            <person name="Bell-Sakyi L."/>
            <person name="Cui X.M."/>
            <person name="Yuan T.T."/>
            <person name="Jiang B.G."/>
            <person name="Yang W.F."/>
            <person name="Lam T.T."/>
            <person name="Chang Q.C."/>
            <person name="Ding S.J."/>
            <person name="Wang X.J."/>
            <person name="Zhu J.G."/>
            <person name="Ruan X.D."/>
            <person name="Zhao L."/>
            <person name="Wei J.T."/>
            <person name="Ye R.Z."/>
            <person name="Que T.C."/>
            <person name="Du C.H."/>
            <person name="Zhou Y.H."/>
            <person name="Cheng J.X."/>
            <person name="Dai P.F."/>
            <person name="Guo W.B."/>
            <person name="Han X.H."/>
            <person name="Huang E.J."/>
            <person name="Li L.F."/>
            <person name="Wei W."/>
            <person name="Gao Y.C."/>
            <person name="Liu J.Z."/>
            <person name="Shao H.Z."/>
            <person name="Wang X."/>
            <person name="Wang C.C."/>
            <person name="Yang T.C."/>
            <person name="Huo Q.B."/>
            <person name="Li W."/>
            <person name="Chen H.Y."/>
            <person name="Chen S.E."/>
            <person name="Zhou L.G."/>
            <person name="Ni X.B."/>
            <person name="Tian J.H."/>
            <person name="Sheng Y."/>
            <person name="Liu T."/>
            <person name="Pan Y.S."/>
            <person name="Xia L.Y."/>
            <person name="Li J."/>
            <person name="Zhao F."/>
            <person name="Cao W.C."/>
        </authorList>
    </citation>
    <scope>NUCLEOTIDE SEQUENCE</scope>
    <source>
        <strain evidence="3">Rmic-2018</strain>
    </source>
</reference>
<sequence length="351" mass="40025">MMKRPKKWGYKVWTLAGRSGYVYKFELYGDNLVSEPTGLQNTIGESGKIVVRFTEGCAGKEVFCNNFFASAELLAEMKLCGLGCTSTLRSGRTGRCPLQNEKELKGNGRGSSDFRREKENGLVICQWYDNRTVTIGSNKHSVNPVGSCRRCDRKNKSFLEVQRLSLVRVYNQSMGGVDRADQLPAFYRNDLKTKKWYKRVVFHLLDLAIVNSWLLYRATKGLSMQLADYKLQIPLGLMKAEQATEDAKEQRKLGSTRLSNRASDIPGAVSVKMTESASQAQCRDMNKWVNNRTGSVERYDPLTMSEVTTMAETPPQIPSVERARRNKTRKNKKRSSEHRKKERKRSSKYTR</sequence>
<dbReference type="PANTHER" id="PTHR47272:SF2">
    <property type="entry name" value="PIGGYBAC TRANSPOSABLE ELEMENT-DERIVED PROTEIN 3-LIKE"/>
    <property type="match status" value="1"/>
</dbReference>
<feature type="compositionally biased region" description="Basic residues" evidence="1">
    <location>
        <begin position="324"/>
        <end position="351"/>
    </location>
</feature>
<comment type="caution">
    <text evidence="3">The sequence shown here is derived from an EMBL/GenBank/DDBJ whole genome shotgun (WGS) entry which is preliminary data.</text>
</comment>
<organism evidence="3 4">
    <name type="scientific">Rhipicephalus microplus</name>
    <name type="common">Cattle tick</name>
    <name type="synonym">Boophilus microplus</name>
    <dbReference type="NCBI Taxonomy" id="6941"/>
    <lineage>
        <taxon>Eukaryota</taxon>
        <taxon>Metazoa</taxon>
        <taxon>Ecdysozoa</taxon>
        <taxon>Arthropoda</taxon>
        <taxon>Chelicerata</taxon>
        <taxon>Arachnida</taxon>
        <taxon>Acari</taxon>
        <taxon>Parasitiformes</taxon>
        <taxon>Ixodida</taxon>
        <taxon>Ixodoidea</taxon>
        <taxon>Ixodidae</taxon>
        <taxon>Rhipicephalinae</taxon>
        <taxon>Rhipicephalus</taxon>
        <taxon>Boophilus</taxon>
    </lineage>
</organism>